<dbReference type="RefSeq" id="WP_129331327.1">
    <property type="nucleotide sequence ID" value="NZ_SDVB01000170.1"/>
</dbReference>
<dbReference type="Pfam" id="PF11706">
    <property type="entry name" value="zf-CGNR"/>
    <property type="match status" value="1"/>
</dbReference>
<dbReference type="PANTHER" id="PTHR35525:SF3">
    <property type="entry name" value="BLL6575 PROTEIN"/>
    <property type="match status" value="1"/>
</dbReference>
<organism evidence="2 3">
    <name type="scientific">Ciceribacter ferrooxidans</name>
    <dbReference type="NCBI Taxonomy" id="2509717"/>
    <lineage>
        <taxon>Bacteria</taxon>
        <taxon>Pseudomonadati</taxon>
        <taxon>Pseudomonadota</taxon>
        <taxon>Alphaproteobacteria</taxon>
        <taxon>Hyphomicrobiales</taxon>
        <taxon>Rhizobiaceae</taxon>
        <taxon>Ciceribacter</taxon>
    </lineage>
</organism>
<dbReference type="Proteomes" id="UP000291088">
    <property type="component" value="Unassembled WGS sequence"/>
</dbReference>
<evidence type="ECO:0000313" key="2">
    <source>
        <dbReference type="EMBL" id="RYC17748.1"/>
    </source>
</evidence>
<protein>
    <recommendedName>
        <fullName evidence="1">Zinc finger CGNR domain-containing protein</fullName>
    </recommendedName>
</protein>
<keyword evidence="3" id="KW-1185">Reference proteome</keyword>
<dbReference type="Gene3D" id="1.10.3300.10">
    <property type="entry name" value="Jann2411-like domain"/>
    <property type="match status" value="1"/>
</dbReference>
<dbReference type="InterPro" id="IPR023286">
    <property type="entry name" value="ABATE_dom_sf"/>
</dbReference>
<evidence type="ECO:0000259" key="1">
    <source>
        <dbReference type="Pfam" id="PF11706"/>
    </source>
</evidence>
<dbReference type="OrthoDB" id="9808437at2"/>
<dbReference type="PANTHER" id="PTHR35525">
    <property type="entry name" value="BLL6575 PROTEIN"/>
    <property type="match status" value="1"/>
</dbReference>
<dbReference type="EMBL" id="SDVB01000170">
    <property type="protein sequence ID" value="RYC17748.1"/>
    <property type="molecule type" value="Genomic_DNA"/>
</dbReference>
<dbReference type="InterPro" id="IPR010852">
    <property type="entry name" value="ABATE"/>
</dbReference>
<sequence>MTFSWTPHRFSGGTLAFDVANSVVLRFDPDRRVDRFDDPAQLDLFVPAARTHGAEHDLLAKLAPLTPGGRERFIRLREEIDGYFRARAAGLDTRERLASLLEAIAANLRAAESGDALDAATAFSALRLVSAPEQDRIKICAKCGWLFLDRSKNRSRTWCDMAVCGNRTKAHRHYRKKKEALS</sequence>
<name>A0A4Q2TH83_9HYPH</name>
<reference evidence="2 3" key="1">
    <citation type="submission" date="2019-01" db="EMBL/GenBank/DDBJ databases">
        <authorList>
            <person name="Deng T."/>
        </authorList>
    </citation>
    <scope>NUCLEOTIDE SEQUENCE [LARGE SCALE GENOMIC DNA]</scope>
    <source>
        <strain evidence="2 3">F8825</strain>
    </source>
</reference>
<evidence type="ECO:0000313" key="3">
    <source>
        <dbReference type="Proteomes" id="UP000291088"/>
    </source>
</evidence>
<gene>
    <name evidence="2" type="ORF">EUU22_07180</name>
</gene>
<dbReference type="AlphaFoldDB" id="A0A4Q2TH83"/>
<dbReference type="SUPFAM" id="SSF160904">
    <property type="entry name" value="Jann2411-like"/>
    <property type="match status" value="1"/>
</dbReference>
<proteinExistence type="predicted"/>
<feature type="domain" description="Zinc finger CGNR" evidence="1">
    <location>
        <begin position="136"/>
        <end position="177"/>
    </location>
</feature>
<comment type="caution">
    <text evidence="2">The sequence shown here is derived from an EMBL/GenBank/DDBJ whole genome shotgun (WGS) entry which is preliminary data.</text>
</comment>
<dbReference type="InterPro" id="IPR021005">
    <property type="entry name" value="Znf_CGNR"/>
</dbReference>
<accession>A0A4Q2TH83</accession>